<keyword evidence="3" id="KW-1133">Transmembrane helix</keyword>
<dbReference type="PRINTS" id="PR00950">
    <property type="entry name" value="TYPE3IMSPROT"/>
</dbReference>
<evidence type="ECO:0000256" key="2">
    <source>
        <dbReference type="SAM" id="MobiDB-lite"/>
    </source>
</evidence>
<dbReference type="InterPro" id="IPR029025">
    <property type="entry name" value="T3SS_substrate_exporter_C"/>
</dbReference>
<dbReference type="Pfam" id="PF01312">
    <property type="entry name" value="Bac_export_2"/>
    <property type="match status" value="1"/>
</dbReference>
<dbReference type="Proteomes" id="UP000305041">
    <property type="component" value="Unassembled WGS sequence"/>
</dbReference>
<feature type="transmembrane region" description="Helical" evidence="3">
    <location>
        <begin position="147"/>
        <end position="170"/>
    </location>
</feature>
<accession>A0ABY2USE0</accession>
<dbReference type="RefSeq" id="WP_138165446.1">
    <property type="nucleotide sequence ID" value="NZ_VAUA01000016.1"/>
</dbReference>
<evidence type="ECO:0000313" key="5">
    <source>
        <dbReference type="Proteomes" id="UP000305041"/>
    </source>
</evidence>
<keyword evidence="5" id="KW-1185">Reference proteome</keyword>
<organism evidence="4 5">
    <name type="scientific">Parasedimentitalea maritima</name>
    <dbReference type="NCBI Taxonomy" id="2578117"/>
    <lineage>
        <taxon>Bacteria</taxon>
        <taxon>Pseudomonadati</taxon>
        <taxon>Pseudomonadota</taxon>
        <taxon>Alphaproteobacteria</taxon>
        <taxon>Rhodobacterales</taxon>
        <taxon>Paracoccaceae</taxon>
        <taxon>Parasedimentitalea</taxon>
    </lineage>
</organism>
<feature type="transmembrane region" description="Helical" evidence="3">
    <location>
        <begin position="28"/>
        <end position="52"/>
    </location>
</feature>
<evidence type="ECO:0000256" key="3">
    <source>
        <dbReference type="SAM" id="Phobius"/>
    </source>
</evidence>
<feature type="transmembrane region" description="Helical" evidence="3">
    <location>
        <begin position="182"/>
        <end position="208"/>
    </location>
</feature>
<evidence type="ECO:0000313" key="4">
    <source>
        <dbReference type="EMBL" id="TLP55321.1"/>
    </source>
</evidence>
<keyword evidence="3" id="KW-0472">Membrane</keyword>
<dbReference type="Gene3D" id="3.40.1690.10">
    <property type="entry name" value="secretion proteins EscU"/>
    <property type="match status" value="1"/>
</dbReference>
<comment type="caution">
    <text evidence="4">The sequence shown here is derived from an EMBL/GenBank/DDBJ whole genome shotgun (WGS) entry which is preliminary data.</text>
</comment>
<dbReference type="PANTHER" id="PTHR30531:SF12">
    <property type="entry name" value="FLAGELLAR BIOSYNTHETIC PROTEIN FLHB"/>
    <property type="match status" value="1"/>
</dbReference>
<dbReference type="EMBL" id="VAUA01000016">
    <property type="protein sequence ID" value="TLP55321.1"/>
    <property type="molecule type" value="Genomic_DNA"/>
</dbReference>
<protein>
    <submittedName>
        <fullName evidence="4">EscU/YscU/HrcU family type III secretion system export apparatus switch protein</fullName>
    </submittedName>
</protein>
<reference evidence="4 5" key="1">
    <citation type="submission" date="2019-05" db="EMBL/GenBank/DDBJ databases">
        <title>Draft genome sequence of Pelagicola sp. DSW4-44.</title>
        <authorList>
            <person name="Oh J."/>
        </authorList>
    </citation>
    <scope>NUCLEOTIDE SEQUENCE [LARGE SCALE GENOMIC DNA]</scope>
    <source>
        <strain evidence="4 5">DSW4-44</strain>
    </source>
</reference>
<feature type="region of interest" description="Disordered" evidence="2">
    <location>
        <begin position="1"/>
        <end position="25"/>
    </location>
</feature>
<gene>
    <name evidence="4" type="ORF">FEE96_22880</name>
</gene>
<evidence type="ECO:0000256" key="1">
    <source>
        <dbReference type="ARBA" id="ARBA00010690"/>
    </source>
</evidence>
<dbReference type="InterPro" id="IPR006135">
    <property type="entry name" value="T3SS_substrate_exporter"/>
</dbReference>
<name>A0ABY2USE0_9RHOB</name>
<feature type="transmembrane region" description="Helical" evidence="3">
    <location>
        <begin position="88"/>
        <end position="114"/>
    </location>
</feature>
<keyword evidence="3" id="KW-0812">Transmembrane</keyword>
<dbReference type="PANTHER" id="PTHR30531">
    <property type="entry name" value="FLAGELLAR BIOSYNTHETIC PROTEIN FLHB"/>
    <property type="match status" value="1"/>
</dbReference>
<proteinExistence type="inferred from homology"/>
<comment type="similarity">
    <text evidence="1">Belongs to the type III secretion exporter family.</text>
</comment>
<sequence>MSESEEKKHPASQQKLRKKRKEGSVPQATSSVGALSAAALLIILLSLTASLFHSAVTLLELPALLISDHIEDTIQMAFVLVWQQMLKVLLPLILATLFIAIVGSLVFNGGIVFAMKPVVPDLKKVSMTSGFKRVLGKRGWIETGQTFVMLATWLCFATFVMSLHLPNLFISSECSSACQRSITFPLFISLILGAIFWFLLSAGWNLVIQRGLFQHEQRMTETEVKRERKDQHGSPEMRKYRNIARHEVMSSPGTRFSHHDATIAFVSNIGVVAINFDPPQQGLPRLVAKARDQDKMDTLLLALKASGTPIFESYDLVANGLRKSKSDVFDVQHFPEFARYYAIQLKSKGLGGPL</sequence>